<dbReference type="HOGENOM" id="CLU_2897592_0_0_11"/>
<evidence type="ECO:0000313" key="2">
    <source>
        <dbReference type="Proteomes" id="UP000000657"/>
    </source>
</evidence>
<evidence type="ECO:0000313" key="1">
    <source>
        <dbReference type="EMBL" id="CAJ59681.1"/>
    </source>
</evidence>
<dbReference type="Proteomes" id="UP000000657">
    <property type="component" value="Chromosome"/>
</dbReference>
<dbReference type="OrthoDB" id="3215314at2"/>
<dbReference type="NCBIfam" id="NF042934">
    <property type="entry name" value="cis_reg_atten"/>
    <property type="match status" value="1"/>
</dbReference>
<dbReference type="InterPro" id="IPR049979">
    <property type="entry name" value="Cys_resp_CS_actino"/>
</dbReference>
<accession>Q0RRY4</accession>
<reference evidence="1 2" key="1">
    <citation type="journal article" date="2007" name="Genome Res.">
        <title>Genome characteristics of facultatively symbiotic Frankia sp. strains reflect host range and host plant biogeography.</title>
        <authorList>
            <person name="Normand P."/>
            <person name="Lapierre P."/>
            <person name="Tisa L.S."/>
            <person name="Gogarten J.P."/>
            <person name="Alloisio N."/>
            <person name="Bagnarol E."/>
            <person name="Bassi C.A."/>
            <person name="Berry A.M."/>
            <person name="Bickhart D.M."/>
            <person name="Choisne N."/>
            <person name="Couloux A."/>
            <person name="Cournoyer B."/>
            <person name="Cruveiller S."/>
            <person name="Daubin V."/>
            <person name="Demange N."/>
            <person name="Francino M.P."/>
            <person name="Goltsman E."/>
            <person name="Huang Y."/>
            <person name="Kopp O.R."/>
            <person name="Labarre L."/>
            <person name="Lapidus A."/>
            <person name="Lavire C."/>
            <person name="Marechal J."/>
            <person name="Martinez M."/>
            <person name="Mastronunzio J.E."/>
            <person name="Mullin B.C."/>
            <person name="Niemann J."/>
            <person name="Pujic P."/>
            <person name="Rawnsley T."/>
            <person name="Rouy Z."/>
            <person name="Schenowitz C."/>
            <person name="Sellstedt A."/>
            <person name="Tavares F."/>
            <person name="Tomkins J.P."/>
            <person name="Vallenet D."/>
            <person name="Valverde C."/>
            <person name="Wall L.G."/>
            <person name="Wang Y."/>
            <person name="Medigue C."/>
            <person name="Benson D.R."/>
        </authorList>
    </citation>
    <scope>NUCLEOTIDE SEQUENCE [LARGE SCALE GENOMIC DNA]</scope>
    <source>
        <strain evidence="2">DSM 45986 / CECT 9034 / ACN14a</strain>
    </source>
</reference>
<sequence>MVARALTLGAPVERATGLIPVSPRRGFASHPAAACLVIEPMLVARLHVDLLRVSSAGCRRFR</sequence>
<name>Q0RRY4_FRAAA</name>
<gene>
    <name evidence="1" type="ordered locus">FRAAL1016</name>
</gene>
<protein>
    <submittedName>
        <fullName evidence="1">Uncharacterized protein</fullName>
    </submittedName>
</protein>
<proteinExistence type="predicted"/>
<dbReference type="KEGG" id="fal:FRAAL1016"/>
<dbReference type="STRING" id="326424.FRAAL1016"/>
<dbReference type="RefSeq" id="WP_011602243.1">
    <property type="nucleotide sequence ID" value="NC_008278.1"/>
</dbReference>
<organism evidence="1 2">
    <name type="scientific">Frankia alni (strain DSM 45986 / CECT 9034 / ACN14a)</name>
    <dbReference type="NCBI Taxonomy" id="326424"/>
    <lineage>
        <taxon>Bacteria</taxon>
        <taxon>Bacillati</taxon>
        <taxon>Actinomycetota</taxon>
        <taxon>Actinomycetes</taxon>
        <taxon>Frankiales</taxon>
        <taxon>Frankiaceae</taxon>
        <taxon>Frankia</taxon>
    </lineage>
</organism>
<dbReference type="EMBL" id="CT573213">
    <property type="protein sequence ID" value="CAJ59681.1"/>
    <property type="molecule type" value="Genomic_DNA"/>
</dbReference>
<dbReference type="AlphaFoldDB" id="Q0RRY4"/>
<keyword evidence="2" id="KW-1185">Reference proteome</keyword>